<name>F6DBV3_THICA</name>
<dbReference type="HOGENOM" id="CLU_000288_36_8_6"/>
<dbReference type="Gene3D" id="1.25.40.10">
    <property type="entry name" value="Tetratricopeptide repeat domain"/>
    <property type="match status" value="1"/>
</dbReference>
<dbReference type="KEGG" id="tcy:Thicy_0567"/>
<dbReference type="Proteomes" id="UP000009232">
    <property type="component" value="Chromosome"/>
</dbReference>
<keyword evidence="2" id="KW-1185">Reference proteome</keyword>
<dbReference type="EMBL" id="CP002776">
    <property type="protein sequence ID" value="AEG31339.1"/>
    <property type="molecule type" value="Genomic_DNA"/>
</dbReference>
<sequence>MMMRFAMTFVMLLLMLASTVAVLPLVYASQDTQINQTNPSATLLPDNFYAASQAYATEDYATAYRLFLPMAEQGNVFAQFALGKIYRFGEGREVDYAKALVWYQHAARQRYGVAQSHLGEMYEQGLGTPVALDTAKYWYQTACHNLCSEGCGHLNRLAMD</sequence>
<proteinExistence type="predicted"/>
<dbReference type="PANTHER" id="PTHR11102">
    <property type="entry name" value="SEL-1-LIKE PROTEIN"/>
    <property type="match status" value="1"/>
</dbReference>
<gene>
    <name evidence="1" type="ordered locus">Thicy_0567</name>
</gene>
<dbReference type="PANTHER" id="PTHR11102:SF160">
    <property type="entry name" value="ERAD-ASSOCIATED E3 UBIQUITIN-PROTEIN LIGASE COMPONENT HRD3"/>
    <property type="match status" value="1"/>
</dbReference>
<dbReference type="AlphaFoldDB" id="F6DBV3"/>
<accession>F6DBV3</accession>
<evidence type="ECO:0000313" key="2">
    <source>
        <dbReference type="Proteomes" id="UP000009232"/>
    </source>
</evidence>
<dbReference type="OrthoDB" id="9204495at2"/>
<dbReference type="Pfam" id="PF08238">
    <property type="entry name" value="Sel1"/>
    <property type="match status" value="3"/>
</dbReference>
<dbReference type="SUPFAM" id="SSF81901">
    <property type="entry name" value="HCP-like"/>
    <property type="match status" value="1"/>
</dbReference>
<dbReference type="eggNOG" id="COG0790">
    <property type="taxonomic scope" value="Bacteria"/>
</dbReference>
<dbReference type="SMART" id="SM00671">
    <property type="entry name" value="SEL1"/>
    <property type="match status" value="2"/>
</dbReference>
<dbReference type="InterPro" id="IPR006597">
    <property type="entry name" value="Sel1-like"/>
</dbReference>
<protein>
    <submittedName>
        <fullName evidence="1">Sel1 domain protein repeat-containing protein</fullName>
    </submittedName>
</protein>
<dbReference type="RefSeq" id="WP_013835120.1">
    <property type="nucleotide sequence ID" value="NC_015581.1"/>
</dbReference>
<evidence type="ECO:0000313" key="1">
    <source>
        <dbReference type="EMBL" id="AEG31339.1"/>
    </source>
</evidence>
<reference evidence="1 2" key="1">
    <citation type="submission" date="2011-05" db="EMBL/GenBank/DDBJ databases">
        <title>Complete sequence of Thioalkalimicrobium cyclicum ALM1.</title>
        <authorList>
            <consortium name="US DOE Joint Genome Institute"/>
            <person name="Lucas S."/>
            <person name="Han J."/>
            <person name="Lapidus A."/>
            <person name="Cheng J.-F."/>
            <person name="Goodwin L."/>
            <person name="Pitluck S."/>
            <person name="Peters L."/>
            <person name="Mikhailova N."/>
            <person name="Davenport K."/>
            <person name="Han C."/>
            <person name="Tapia R."/>
            <person name="Land M."/>
            <person name="Hauser L."/>
            <person name="Kyrpides N."/>
            <person name="Ivanova N."/>
            <person name="Pagani I."/>
            <person name="Kappler U."/>
            <person name="Woyke T."/>
        </authorList>
    </citation>
    <scope>NUCLEOTIDE SEQUENCE [LARGE SCALE GENOMIC DNA]</scope>
    <source>
        <strain evidence="2">DSM 14477 / JCM 11371 / ALM1</strain>
    </source>
</reference>
<dbReference type="InterPro" id="IPR050767">
    <property type="entry name" value="Sel1_AlgK"/>
</dbReference>
<dbReference type="STRING" id="717773.Thicy_0567"/>
<organism evidence="1 2">
    <name type="scientific">Thiomicrospira cyclica (strain DSM 14477 / JCM 11371 / ALM1)</name>
    <name type="common">Thioalkalimicrobium cyclicum</name>
    <dbReference type="NCBI Taxonomy" id="717773"/>
    <lineage>
        <taxon>Bacteria</taxon>
        <taxon>Pseudomonadati</taxon>
        <taxon>Pseudomonadota</taxon>
        <taxon>Gammaproteobacteria</taxon>
        <taxon>Thiotrichales</taxon>
        <taxon>Piscirickettsiaceae</taxon>
        <taxon>Thiomicrospira</taxon>
    </lineage>
</organism>
<dbReference type="InterPro" id="IPR011990">
    <property type="entry name" value="TPR-like_helical_dom_sf"/>
</dbReference>